<keyword evidence="3" id="KW-1185">Reference proteome</keyword>
<feature type="region of interest" description="Disordered" evidence="1">
    <location>
        <begin position="27"/>
        <end position="69"/>
    </location>
</feature>
<evidence type="ECO:0000313" key="3">
    <source>
        <dbReference type="Proteomes" id="UP000242519"/>
    </source>
</evidence>
<name>A0A218ZFR3_9HELO</name>
<proteinExistence type="predicted"/>
<sequence length="122" mass="13366">MFSISSAKKLNKRVRAFDALSDLRIKMRNQSRAKGQTQPLPSNPLSRPLQRKSHGGCDSPSSSDSPVRKYMLGCHPVPGQIADMQQVCTGTRLSTRQGLRVFRLAAGSPALCTGSYLQFICD</sequence>
<feature type="compositionally biased region" description="Polar residues" evidence="1">
    <location>
        <begin position="32"/>
        <end position="45"/>
    </location>
</feature>
<dbReference type="OrthoDB" id="1939479at2759"/>
<comment type="caution">
    <text evidence="2">The sequence shown here is derived from an EMBL/GenBank/DDBJ whole genome shotgun (WGS) entry which is preliminary data.</text>
</comment>
<reference evidence="2 3" key="1">
    <citation type="submission" date="2017-04" db="EMBL/GenBank/DDBJ databases">
        <title>Draft genome sequence of Marssonina coronaria NL1: causal agent of apple blotch.</title>
        <authorList>
            <person name="Cheng Q."/>
        </authorList>
    </citation>
    <scope>NUCLEOTIDE SEQUENCE [LARGE SCALE GENOMIC DNA]</scope>
    <source>
        <strain evidence="2 3">NL1</strain>
    </source>
</reference>
<dbReference type="InParanoid" id="A0A218ZFR3"/>
<gene>
    <name evidence="2" type="ORF">B2J93_1872</name>
</gene>
<organism evidence="2 3">
    <name type="scientific">Diplocarpon coronariae</name>
    <dbReference type="NCBI Taxonomy" id="2795749"/>
    <lineage>
        <taxon>Eukaryota</taxon>
        <taxon>Fungi</taxon>
        <taxon>Dikarya</taxon>
        <taxon>Ascomycota</taxon>
        <taxon>Pezizomycotina</taxon>
        <taxon>Leotiomycetes</taxon>
        <taxon>Helotiales</taxon>
        <taxon>Drepanopezizaceae</taxon>
        <taxon>Diplocarpon</taxon>
    </lineage>
</organism>
<protein>
    <submittedName>
        <fullName evidence="2">Uncharacterized protein</fullName>
    </submittedName>
</protein>
<evidence type="ECO:0000256" key="1">
    <source>
        <dbReference type="SAM" id="MobiDB-lite"/>
    </source>
</evidence>
<dbReference type="AlphaFoldDB" id="A0A218ZFR3"/>
<dbReference type="EMBL" id="MZNU01000058">
    <property type="protein sequence ID" value="OWP06115.1"/>
    <property type="molecule type" value="Genomic_DNA"/>
</dbReference>
<evidence type="ECO:0000313" key="2">
    <source>
        <dbReference type="EMBL" id="OWP06115.1"/>
    </source>
</evidence>
<dbReference type="Proteomes" id="UP000242519">
    <property type="component" value="Unassembled WGS sequence"/>
</dbReference>
<accession>A0A218ZFR3</accession>